<dbReference type="HOGENOM" id="CLU_3196716_0_0_0"/>
<evidence type="ECO:0000313" key="1">
    <source>
        <dbReference type="EMBL" id="EAQ81110.1"/>
    </source>
</evidence>
<comment type="caution">
    <text evidence="1">The sequence shown here is derived from an EMBL/GenBank/DDBJ whole genome shotgun (WGS) entry which is preliminary data.</text>
</comment>
<name>A3ZR17_9BACT</name>
<dbReference type="Proteomes" id="UP000004358">
    <property type="component" value="Unassembled WGS sequence"/>
</dbReference>
<sequence>MSPFYFETELGSPGCSNHADNRGRRIEGLMKFLGSSLFFSFDGPF</sequence>
<protein>
    <submittedName>
        <fullName evidence="1">Uncharacterized protein</fullName>
    </submittedName>
</protein>
<accession>A3ZR17</accession>
<dbReference type="AlphaFoldDB" id="A3ZR17"/>
<proteinExistence type="predicted"/>
<evidence type="ECO:0000313" key="2">
    <source>
        <dbReference type="Proteomes" id="UP000004358"/>
    </source>
</evidence>
<organism evidence="1 2">
    <name type="scientific">Blastopirellula marina DSM 3645</name>
    <dbReference type="NCBI Taxonomy" id="314230"/>
    <lineage>
        <taxon>Bacteria</taxon>
        <taxon>Pseudomonadati</taxon>
        <taxon>Planctomycetota</taxon>
        <taxon>Planctomycetia</taxon>
        <taxon>Pirellulales</taxon>
        <taxon>Pirellulaceae</taxon>
        <taxon>Blastopirellula</taxon>
    </lineage>
</organism>
<reference evidence="1 2" key="1">
    <citation type="submission" date="2006-02" db="EMBL/GenBank/DDBJ databases">
        <authorList>
            <person name="Amann R."/>
            <person name="Ferriera S."/>
            <person name="Johnson J."/>
            <person name="Kravitz S."/>
            <person name="Halpern A."/>
            <person name="Remington K."/>
            <person name="Beeson K."/>
            <person name="Tran B."/>
            <person name="Rogers Y.-H."/>
            <person name="Friedman R."/>
            <person name="Venter J.C."/>
        </authorList>
    </citation>
    <scope>NUCLEOTIDE SEQUENCE [LARGE SCALE GENOMIC DNA]</scope>
    <source>
        <strain evidence="1 2">DSM 3645</strain>
    </source>
</reference>
<gene>
    <name evidence="1" type="ORF">DSM3645_21102</name>
</gene>
<dbReference type="EMBL" id="AANZ01000006">
    <property type="protein sequence ID" value="EAQ81110.1"/>
    <property type="molecule type" value="Genomic_DNA"/>
</dbReference>